<dbReference type="InterPro" id="IPR036638">
    <property type="entry name" value="HLH_DNA-bd_sf"/>
</dbReference>
<evidence type="ECO:0000313" key="3">
    <source>
        <dbReference type="EMBL" id="KAF2186135.1"/>
    </source>
</evidence>
<dbReference type="OrthoDB" id="2133190at2759"/>
<dbReference type="CDD" id="cd11395">
    <property type="entry name" value="bHLHzip_SREBP_like"/>
    <property type="match status" value="1"/>
</dbReference>
<dbReference type="PANTHER" id="PTHR47336">
    <property type="entry name" value="TRANSCRIPTION FACTOR HMS1-RELATED"/>
    <property type="match status" value="1"/>
</dbReference>
<feature type="compositionally biased region" description="Polar residues" evidence="1">
    <location>
        <begin position="1"/>
        <end position="10"/>
    </location>
</feature>
<dbReference type="Pfam" id="PF00010">
    <property type="entry name" value="HLH"/>
    <property type="match status" value="1"/>
</dbReference>
<keyword evidence="4" id="KW-1185">Reference proteome</keyword>
<accession>A0A6A6E546</accession>
<evidence type="ECO:0000256" key="1">
    <source>
        <dbReference type="SAM" id="MobiDB-lite"/>
    </source>
</evidence>
<feature type="domain" description="BHLH" evidence="2">
    <location>
        <begin position="74"/>
        <end position="134"/>
    </location>
</feature>
<dbReference type="SMART" id="SM00353">
    <property type="entry name" value="HLH"/>
    <property type="match status" value="1"/>
</dbReference>
<organism evidence="3 4">
    <name type="scientific">Zopfia rhizophila CBS 207.26</name>
    <dbReference type="NCBI Taxonomy" id="1314779"/>
    <lineage>
        <taxon>Eukaryota</taxon>
        <taxon>Fungi</taxon>
        <taxon>Dikarya</taxon>
        <taxon>Ascomycota</taxon>
        <taxon>Pezizomycotina</taxon>
        <taxon>Dothideomycetes</taxon>
        <taxon>Dothideomycetes incertae sedis</taxon>
        <taxon>Zopfiaceae</taxon>
        <taxon>Zopfia</taxon>
    </lineage>
</organism>
<dbReference type="PANTHER" id="PTHR47336:SF2">
    <property type="entry name" value="TRANSCRIPTION FACTOR HMS1-RELATED"/>
    <property type="match status" value="1"/>
</dbReference>
<feature type="non-terminal residue" evidence="3">
    <location>
        <position position="1"/>
    </location>
</feature>
<dbReference type="SUPFAM" id="SSF47459">
    <property type="entry name" value="HLH, helix-loop-helix DNA-binding domain"/>
    <property type="match status" value="1"/>
</dbReference>
<sequence length="182" mass="20291">SSPTSPLCGNSPQQAPASPASSHSLLKQESTDDGVEDEPTPKRVQRKRGRPRINRSETDATNCSTGDSPKSRPNRCLPHNQVERKYREGLNSELERLRRAVPTLLQRDSSDLTSPPKLSKTIVLASAIDYIKTIEAERDRLLEENEGLRGMQPSNVQAAVKLRHHGWRKARWNSTSSVTMNS</sequence>
<dbReference type="EMBL" id="ML994631">
    <property type="protein sequence ID" value="KAF2186135.1"/>
    <property type="molecule type" value="Genomic_DNA"/>
</dbReference>
<dbReference type="Proteomes" id="UP000800200">
    <property type="component" value="Unassembled WGS sequence"/>
</dbReference>
<name>A0A6A6E546_9PEZI</name>
<gene>
    <name evidence="3" type="ORF">K469DRAFT_574230</name>
</gene>
<proteinExistence type="predicted"/>
<feature type="region of interest" description="Disordered" evidence="1">
    <location>
        <begin position="1"/>
        <end position="89"/>
    </location>
</feature>
<feature type="compositionally biased region" description="Polar residues" evidence="1">
    <location>
        <begin position="59"/>
        <end position="68"/>
    </location>
</feature>
<reference evidence="3" key="1">
    <citation type="journal article" date="2020" name="Stud. Mycol.">
        <title>101 Dothideomycetes genomes: a test case for predicting lifestyles and emergence of pathogens.</title>
        <authorList>
            <person name="Haridas S."/>
            <person name="Albert R."/>
            <person name="Binder M."/>
            <person name="Bloem J."/>
            <person name="Labutti K."/>
            <person name="Salamov A."/>
            <person name="Andreopoulos B."/>
            <person name="Baker S."/>
            <person name="Barry K."/>
            <person name="Bills G."/>
            <person name="Bluhm B."/>
            <person name="Cannon C."/>
            <person name="Castanera R."/>
            <person name="Culley D."/>
            <person name="Daum C."/>
            <person name="Ezra D."/>
            <person name="Gonzalez J."/>
            <person name="Henrissat B."/>
            <person name="Kuo A."/>
            <person name="Liang C."/>
            <person name="Lipzen A."/>
            <person name="Lutzoni F."/>
            <person name="Magnuson J."/>
            <person name="Mondo S."/>
            <person name="Nolan M."/>
            <person name="Ohm R."/>
            <person name="Pangilinan J."/>
            <person name="Park H.-J."/>
            <person name="Ramirez L."/>
            <person name="Alfaro M."/>
            <person name="Sun H."/>
            <person name="Tritt A."/>
            <person name="Yoshinaga Y."/>
            <person name="Zwiers L.-H."/>
            <person name="Turgeon B."/>
            <person name="Goodwin S."/>
            <person name="Spatafora J."/>
            <person name="Crous P."/>
            <person name="Grigoriev I."/>
        </authorList>
    </citation>
    <scope>NUCLEOTIDE SEQUENCE</scope>
    <source>
        <strain evidence="3">CBS 207.26</strain>
    </source>
</reference>
<dbReference type="InterPro" id="IPR011598">
    <property type="entry name" value="bHLH_dom"/>
</dbReference>
<dbReference type="PROSITE" id="PS50888">
    <property type="entry name" value="BHLH"/>
    <property type="match status" value="1"/>
</dbReference>
<dbReference type="Gene3D" id="4.10.280.10">
    <property type="entry name" value="Helix-loop-helix DNA-binding domain"/>
    <property type="match status" value="1"/>
</dbReference>
<dbReference type="InterPro" id="IPR052099">
    <property type="entry name" value="Regulatory_TF_Diverse"/>
</dbReference>
<dbReference type="GO" id="GO:0046983">
    <property type="term" value="F:protein dimerization activity"/>
    <property type="evidence" value="ECO:0007669"/>
    <property type="project" value="InterPro"/>
</dbReference>
<feature type="compositionally biased region" description="Basic residues" evidence="1">
    <location>
        <begin position="43"/>
        <end position="53"/>
    </location>
</feature>
<protein>
    <recommendedName>
        <fullName evidence="2">BHLH domain-containing protein</fullName>
    </recommendedName>
</protein>
<evidence type="ECO:0000259" key="2">
    <source>
        <dbReference type="PROSITE" id="PS50888"/>
    </source>
</evidence>
<feature type="compositionally biased region" description="Low complexity" evidence="1">
    <location>
        <begin position="11"/>
        <end position="22"/>
    </location>
</feature>
<dbReference type="AlphaFoldDB" id="A0A6A6E546"/>
<evidence type="ECO:0000313" key="4">
    <source>
        <dbReference type="Proteomes" id="UP000800200"/>
    </source>
</evidence>